<evidence type="ECO:0000256" key="3">
    <source>
        <dbReference type="ARBA" id="ARBA00022801"/>
    </source>
</evidence>
<proteinExistence type="inferred from homology"/>
<reference evidence="7" key="2">
    <citation type="submission" date="2020-11" db="EMBL/GenBank/DDBJ databases">
        <authorList>
            <person name="McCartney M.A."/>
            <person name="Auch B."/>
            <person name="Kono T."/>
            <person name="Mallez S."/>
            <person name="Becker A."/>
            <person name="Gohl D.M."/>
            <person name="Silverstein K.A.T."/>
            <person name="Koren S."/>
            <person name="Bechman K.B."/>
            <person name="Herman A."/>
            <person name="Abrahante J.E."/>
            <person name="Garbe J."/>
        </authorList>
    </citation>
    <scope>NUCLEOTIDE SEQUENCE</scope>
    <source>
        <strain evidence="7">Duluth1</strain>
        <tissue evidence="7">Whole animal</tissue>
    </source>
</reference>
<dbReference type="GO" id="GO:0016020">
    <property type="term" value="C:membrane"/>
    <property type="evidence" value="ECO:0007669"/>
    <property type="project" value="InterPro"/>
</dbReference>
<evidence type="ECO:0000313" key="6">
    <source>
        <dbReference type="EMBL" id="KAH3829165.1"/>
    </source>
</evidence>
<dbReference type="EMBL" id="JAIWYP010000005">
    <property type="protein sequence ID" value="KAH3829165.1"/>
    <property type="molecule type" value="Genomic_DNA"/>
</dbReference>
<dbReference type="Proteomes" id="UP000828390">
    <property type="component" value="Unassembled WGS sequence"/>
</dbReference>
<dbReference type="FunFam" id="3.40.50.300:FF:000541">
    <property type="entry name" value="Immunity related GTPase M"/>
    <property type="match status" value="1"/>
</dbReference>
<dbReference type="OrthoDB" id="5985928at2759"/>
<dbReference type="EMBL" id="JAIWYP010000005">
    <property type="protein sequence ID" value="KAH3829193.1"/>
    <property type="molecule type" value="Genomic_DNA"/>
</dbReference>
<protein>
    <recommendedName>
        <fullName evidence="5">IRG-type G domain-containing protein</fullName>
    </recommendedName>
</protein>
<dbReference type="InterPro" id="IPR027417">
    <property type="entry name" value="P-loop_NTPase"/>
</dbReference>
<gene>
    <name evidence="6" type="ORF">DPMN_131156</name>
    <name evidence="7" type="ORF">DPMN_131185</name>
</gene>
<comment type="similarity">
    <text evidence="1">Belongs to the TRAFAC class dynamin-like GTPase superfamily. IRG family.</text>
</comment>
<organism evidence="7 8">
    <name type="scientific">Dreissena polymorpha</name>
    <name type="common">Zebra mussel</name>
    <name type="synonym">Mytilus polymorpha</name>
    <dbReference type="NCBI Taxonomy" id="45954"/>
    <lineage>
        <taxon>Eukaryota</taxon>
        <taxon>Metazoa</taxon>
        <taxon>Spiralia</taxon>
        <taxon>Lophotrochozoa</taxon>
        <taxon>Mollusca</taxon>
        <taxon>Bivalvia</taxon>
        <taxon>Autobranchia</taxon>
        <taxon>Heteroconchia</taxon>
        <taxon>Euheterodonta</taxon>
        <taxon>Imparidentia</taxon>
        <taxon>Neoheterodontei</taxon>
        <taxon>Myida</taxon>
        <taxon>Dreissenoidea</taxon>
        <taxon>Dreissenidae</taxon>
        <taxon>Dreissena</taxon>
    </lineage>
</organism>
<dbReference type="GO" id="GO:0016787">
    <property type="term" value="F:hydrolase activity"/>
    <property type="evidence" value="ECO:0007669"/>
    <property type="project" value="UniProtKB-KW"/>
</dbReference>
<dbReference type="GO" id="GO:0005525">
    <property type="term" value="F:GTP binding"/>
    <property type="evidence" value="ECO:0007669"/>
    <property type="project" value="UniProtKB-KW"/>
</dbReference>
<dbReference type="Gene3D" id="3.40.50.300">
    <property type="entry name" value="P-loop containing nucleotide triphosphate hydrolases"/>
    <property type="match status" value="1"/>
</dbReference>
<evidence type="ECO:0000313" key="7">
    <source>
        <dbReference type="EMBL" id="KAH3829193.1"/>
    </source>
</evidence>
<evidence type="ECO:0000313" key="8">
    <source>
        <dbReference type="Proteomes" id="UP000828390"/>
    </source>
</evidence>
<keyword evidence="2" id="KW-0547">Nucleotide-binding</keyword>
<name>A0A9D4H5Z1_DREPO</name>
<sequence>MQCAKCRSGLFWWWRFCPECGEKVIKQPDRNEGGIQENEMIQKDEVIKLLEDINQSDVPKLMLMLEAKYNEMDNTMIKVALVGPTGSGKSSLINALRCIKDDEKGAAKTGCTETTKEPTGYPFPNHKNVQLWDMPGVGSINFTKDDYIERMKFEDFDFILLVTSTRFTADDAWLANNIKAKFPVAKIFFIRTKIENDIRNINGGRRRPMTEKEKQDLLDKIRRDCTDNLIRSDCRDPCIFLLDNHRIYEYEFRKFLDTLLQTLSGLKKNILVMAMSIITEIIVPLKIQRLRERKSEVSKLAAKVVVTRKTKEEGHPELDILKAEIDLYMEQLGINKQSVNKFVELFDANTDDVEQSLALVILYTQTTFNYYIKLQDTQAPSFWFHLPIIGKWLALKEHQTECYNILDTILECCIKGNKQIFEMVEQFAKGSTRGAKIIIEQNLYSRLDSTA</sequence>
<evidence type="ECO:0000256" key="4">
    <source>
        <dbReference type="ARBA" id="ARBA00023134"/>
    </source>
</evidence>
<dbReference type="InterPro" id="IPR007743">
    <property type="entry name" value="Immunity-related_GTPase-like"/>
</dbReference>
<dbReference type="AlphaFoldDB" id="A0A9D4H5Z1"/>
<dbReference type="InterPro" id="IPR051515">
    <property type="entry name" value="IRG"/>
</dbReference>
<evidence type="ECO:0000259" key="5">
    <source>
        <dbReference type="PROSITE" id="PS51716"/>
    </source>
</evidence>
<evidence type="ECO:0000256" key="1">
    <source>
        <dbReference type="ARBA" id="ARBA00005429"/>
    </source>
</evidence>
<keyword evidence="3" id="KW-0378">Hydrolase</keyword>
<dbReference type="PANTHER" id="PTHR32341">
    <property type="entry name" value="INTERFERON-INDUCIBLE GTPASE"/>
    <property type="match status" value="1"/>
</dbReference>
<dbReference type="PANTHER" id="PTHR32341:SF10">
    <property type="entry name" value="INTERFERON-INDUCIBLE GTPASE 5"/>
    <property type="match status" value="1"/>
</dbReference>
<dbReference type="PROSITE" id="PS51716">
    <property type="entry name" value="G_IRG"/>
    <property type="match status" value="1"/>
</dbReference>
<keyword evidence="4" id="KW-0342">GTP-binding</keyword>
<dbReference type="InterPro" id="IPR030385">
    <property type="entry name" value="G_IRG_dom"/>
</dbReference>
<keyword evidence="8" id="KW-1185">Reference proteome</keyword>
<comment type="caution">
    <text evidence="7">The sequence shown here is derived from an EMBL/GenBank/DDBJ whole genome shotgun (WGS) entry which is preliminary data.</text>
</comment>
<reference evidence="7" key="1">
    <citation type="journal article" date="2019" name="bioRxiv">
        <title>The Genome of the Zebra Mussel, Dreissena polymorpha: A Resource for Invasive Species Research.</title>
        <authorList>
            <person name="McCartney M.A."/>
            <person name="Auch B."/>
            <person name="Kono T."/>
            <person name="Mallez S."/>
            <person name="Zhang Y."/>
            <person name="Obille A."/>
            <person name="Becker A."/>
            <person name="Abrahante J.E."/>
            <person name="Garbe J."/>
            <person name="Badalamenti J.P."/>
            <person name="Herman A."/>
            <person name="Mangelson H."/>
            <person name="Liachko I."/>
            <person name="Sullivan S."/>
            <person name="Sone E.D."/>
            <person name="Koren S."/>
            <person name="Silverstein K.A.T."/>
            <person name="Beckman K.B."/>
            <person name="Gohl D.M."/>
        </authorList>
    </citation>
    <scope>NUCLEOTIDE SEQUENCE</scope>
    <source>
        <strain evidence="7">Duluth1</strain>
        <tissue evidence="7">Whole animal</tissue>
    </source>
</reference>
<dbReference type="Pfam" id="PF05049">
    <property type="entry name" value="IIGP"/>
    <property type="match status" value="1"/>
</dbReference>
<feature type="domain" description="IRG-type G" evidence="5">
    <location>
        <begin position="75"/>
        <end position="262"/>
    </location>
</feature>
<accession>A0A9D4H5Z1</accession>
<evidence type="ECO:0000256" key="2">
    <source>
        <dbReference type="ARBA" id="ARBA00022741"/>
    </source>
</evidence>
<dbReference type="SUPFAM" id="SSF52540">
    <property type="entry name" value="P-loop containing nucleoside triphosphate hydrolases"/>
    <property type="match status" value="1"/>
</dbReference>